<dbReference type="Proteomes" id="UP001066276">
    <property type="component" value="Chromosome 9"/>
</dbReference>
<sequence length="83" mass="9060">MPGAQPPPLTTTTPARHGRTPRIFQCRPEEEPPSQASLPSAPDSRPPEAAVRLASDRELHRIRRHDLRFLIAIASSGSAVQGF</sequence>
<proteinExistence type="predicted"/>
<feature type="region of interest" description="Disordered" evidence="1">
    <location>
        <begin position="1"/>
        <end position="52"/>
    </location>
</feature>
<gene>
    <name evidence="2" type="ORF">NDU88_006818</name>
</gene>
<reference evidence="2" key="1">
    <citation type="journal article" date="2022" name="bioRxiv">
        <title>Sequencing and chromosome-scale assembly of the giantPleurodeles waltlgenome.</title>
        <authorList>
            <person name="Brown T."/>
            <person name="Elewa A."/>
            <person name="Iarovenko S."/>
            <person name="Subramanian E."/>
            <person name="Araus A.J."/>
            <person name="Petzold A."/>
            <person name="Susuki M."/>
            <person name="Suzuki K.-i.T."/>
            <person name="Hayashi T."/>
            <person name="Toyoda A."/>
            <person name="Oliveira C."/>
            <person name="Osipova E."/>
            <person name="Leigh N.D."/>
            <person name="Simon A."/>
            <person name="Yun M.H."/>
        </authorList>
    </citation>
    <scope>NUCLEOTIDE SEQUENCE</scope>
    <source>
        <strain evidence="2">20211129_DDA</strain>
        <tissue evidence="2">Liver</tissue>
    </source>
</reference>
<keyword evidence="3" id="KW-1185">Reference proteome</keyword>
<protein>
    <submittedName>
        <fullName evidence="2">Uncharacterized protein</fullName>
    </submittedName>
</protein>
<dbReference type="EMBL" id="JANPWB010000013">
    <property type="protein sequence ID" value="KAJ1109458.1"/>
    <property type="molecule type" value="Genomic_DNA"/>
</dbReference>
<name>A0AAV7N555_PLEWA</name>
<evidence type="ECO:0000256" key="1">
    <source>
        <dbReference type="SAM" id="MobiDB-lite"/>
    </source>
</evidence>
<comment type="caution">
    <text evidence="2">The sequence shown here is derived from an EMBL/GenBank/DDBJ whole genome shotgun (WGS) entry which is preliminary data.</text>
</comment>
<evidence type="ECO:0000313" key="2">
    <source>
        <dbReference type="EMBL" id="KAJ1109458.1"/>
    </source>
</evidence>
<dbReference type="AlphaFoldDB" id="A0AAV7N555"/>
<accession>A0AAV7N555</accession>
<organism evidence="2 3">
    <name type="scientific">Pleurodeles waltl</name>
    <name type="common">Iberian ribbed newt</name>
    <dbReference type="NCBI Taxonomy" id="8319"/>
    <lineage>
        <taxon>Eukaryota</taxon>
        <taxon>Metazoa</taxon>
        <taxon>Chordata</taxon>
        <taxon>Craniata</taxon>
        <taxon>Vertebrata</taxon>
        <taxon>Euteleostomi</taxon>
        <taxon>Amphibia</taxon>
        <taxon>Batrachia</taxon>
        <taxon>Caudata</taxon>
        <taxon>Salamandroidea</taxon>
        <taxon>Salamandridae</taxon>
        <taxon>Pleurodelinae</taxon>
        <taxon>Pleurodeles</taxon>
    </lineage>
</organism>
<evidence type="ECO:0000313" key="3">
    <source>
        <dbReference type="Proteomes" id="UP001066276"/>
    </source>
</evidence>